<evidence type="ECO:0000256" key="1">
    <source>
        <dbReference type="SAM" id="MobiDB-lite"/>
    </source>
</evidence>
<comment type="caution">
    <text evidence="2">The sequence shown here is derived from an EMBL/GenBank/DDBJ whole genome shotgun (WGS) entry which is preliminary data.</text>
</comment>
<protein>
    <submittedName>
        <fullName evidence="2">Uncharacterized protein</fullName>
    </submittedName>
</protein>
<organism evidence="2 3">
    <name type="scientific">Phtheirospermum japonicum</name>
    <dbReference type="NCBI Taxonomy" id="374723"/>
    <lineage>
        <taxon>Eukaryota</taxon>
        <taxon>Viridiplantae</taxon>
        <taxon>Streptophyta</taxon>
        <taxon>Embryophyta</taxon>
        <taxon>Tracheophyta</taxon>
        <taxon>Spermatophyta</taxon>
        <taxon>Magnoliopsida</taxon>
        <taxon>eudicotyledons</taxon>
        <taxon>Gunneridae</taxon>
        <taxon>Pentapetalae</taxon>
        <taxon>asterids</taxon>
        <taxon>lamiids</taxon>
        <taxon>Lamiales</taxon>
        <taxon>Orobanchaceae</taxon>
        <taxon>Orobanchaceae incertae sedis</taxon>
        <taxon>Phtheirospermum</taxon>
    </lineage>
</organism>
<feature type="compositionally biased region" description="Polar residues" evidence="1">
    <location>
        <begin position="237"/>
        <end position="246"/>
    </location>
</feature>
<feature type="compositionally biased region" description="Polar residues" evidence="1">
    <location>
        <begin position="196"/>
        <end position="207"/>
    </location>
</feature>
<dbReference type="Proteomes" id="UP000653305">
    <property type="component" value="Unassembled WGS sequence"/>
</dbReference>
<dbReference type="AlphaFoldDB" id="A0A830C1A7"/>
<evidence type="ECO:0000313" key="3">
    <source>
        <dbReference type="Proteomes" id="UP000653305"/>
    </source>
</evidence>
<accession>A0A830C1A7</accession>
<name>A0A830C1A7_9LAMI</name>
<sequence>MPENSSGSVNRIATLVDRKTGVDMIGNVVYQGSFCIMLQLCSTKAIKMLMNTEVSSENVSCTILEPGPESRPCVYDVSASTIELFVLMFLAGKKLIKGSLPIKRVRIVGRSRPSYRHGRSVLSTRSGTPRDKLPIKHHNFYLRFPARPERSSSVFSFSPQQSGTEPLVYFLILEQSPEWAGRRSENRLRSPLNGPLSHSSKIGSPESQNHRRRQLVAPRTTTQGGVPTIPVDPNPNTPLTQTSLSR</sequence>
<evidence type="ECO:0000313" key="2">
    <source>
        <dbReference type="EMBL" id="GFP89205.1"/>
    </source>
</evidence>
<gene>
    <name evidence="2" type="ORF">PHJA_001064200</name>
</gene>
<keyword evidence="3" id="KW-1185">Reference proteome</keyword>
<feature type="region of interest" description="Disordered" evidence="1">
    <location>
        <begin position="182"/>
        <end position="246"/>
    </location>
</feature>
<proteinExistence type="predicted"/>
<dbReference type="EMBL" id="BMAC01000182">
    <property type="protein sequence ID" value="GFP89205.1"/>
    <property type="molecule type" value="Genomic_DNA"/>
</dbReference>
<reference evidence="2" key="1">
    <citation type="submission" date="2020-07" db="EMBL/GenBank/DDBJ databases">
        <title>Ethylene signaling mediates host invasion by parasitic plants.</title>
        <authorList>
            <person name="Yoshida S."/>
        </authorList>
    </citation>
    <scope>NUCLEOTIDE SEQUENCE</scope>
    <source>
        <strain evidence="2">Okayama</strain>
    </source>
</reference>